<proteinExistence type="predicted"/>
<keyword evidence="3 6" id="KW-0812">Transmembrane</keyword>
<evidence type="ECO:0000256" key="1">
    <source>
        <dbReference type="ARBA" id="ARBA00004651"/>
    </source>
</evidence>
<feature type="transmembrane region" description="Helical" evidence="6">
    <location>
        <begin position="233"/>
        <end position="258"/>
    </location>
</feature>
<gene>
    <name evidence="7" type="ORF">ABWK59_31955</name>
</gene>
<dbReference type="InterPro" id="IPR011701">
    <property type="entry name" value="MFS"/>
</dbReference>
<reference evidence="7" key="1">
    <citation type="submission" date="2024-06" db="EMBL/GenBank/DDBJ databases">
        <title>The genome sequences of Kitasatospora sp. strain HUAS MG31.</title>
        <authorList>
            <person name="Mo P."/>
        </authorList>
    </citation>
    <scope>NUCLEOTIDE SEQUENCE</scope>
    <source>
        <strain evidence="7">HUAS MG31</strain>
    </source>
</reference>
<dbReference type="Gene3D" id="1.20.1250.20">
    <property type="entry name" value="MFS general substrate transporter like domains"/>
    <property type="match status" value="1"/>
</dbReference>
<dbReference type="AlphaFoldDB" id="A0AAU8K6Z9"/>
<evidence type="ECO:0000256" key="5">
    <source>
        <dbReference type="ARBA" id="ARBA00023136"/>
    </source>
</evidence>
<evidence type="ECO:0000313" key="7">
    <source>
        <dbReference type="EMBL" id="XCM83212.1"/>
    </source>
</evidence>
<dbReference type="RefSeq" id="WP_354644147.1">
    <property type="nucleotide sequence ID" value="NZ_CP159872.1"/>
</dbReference>
<dbReference type="PANTHER" id="PTHR23513">
    <property type="entry name" value="INTEGRAL MEMBRANE EFFLUX PROTEIN-RELATED"/>
    <property type="match status" value="1"/>
</dbReference>
<keyword evidence="4 6" id="KW-1133">Transmembrane helix</keyword>
<dbReference type="GO" id="GO:0005886">
    <property type="term" value="C:plasma membrane"/>
    <property type="evidence" value="ECO:0007669"/>
    <property type="project" value="UniProtKB-SubCell"/>
</dbReference>
<dbReference type="KEGG" id="kcm:ABWK59_31955"/>
<feature type="transmembrane region" description="Helical" evidence="6">
    <location>
        <begin position="101"/>
        <end position="121"/>
    </location>
</feature>
<feature type="transmembrane region" description="Helical" evidence="6">
    <location>
        <begin position="381"/>
        <end position="400"/>
    </location>
</feature>
<name>A0AAU8K6Z9_9ACTN</name>
<protein>
    <submittedName>
        <fullName evidence="7">MFS transporter</fullName>
    </submittedName>
</protein>
<evidence type="ECO:0000256" key="3">
    <source>
        <dbReference type="ARBA" id="ARBA00022692"/>
    </source>
</evidence>
<keyword evidence="5 6" id="KW-0472">Membrane</keyword>
<evidence type="ECO:0000256" key="2">
    <source>
        <dbReference type="ARBA" id="ARBA00022475"/>
    </source>
</evidence>
<evidence type="ECO:0000256" key="6">
    <source>
        <dbReference type="SAM" id="Phobius"/>
    </source>
</evidence>
<feature type="transmembrane region" description="Helical" evidence="6">
    <location>
        <begin position="264"/>
        <end position="285"/>
    </location>
</feature>
<feature type="transmembrane region" description="Helical" evidence="6">
    <location>
        <begin position="142"/>
        <end position="160"/>
    </location>
</feature>
<keyword evidence="2" id="KW-1003">Cell membrane</keyword>
<comment type="subcellular location">
    <subcellularLocation>
        <location evidence="1">Cell membrane</location>
        <topology evidence="1">Multi-pass membrane protein</topology>
    </subcellularLocation>
</comment>
<organism evidence="7">
    <name type="scientific">Kitasatospora camelliae</name>
    <dbReference type="NCBI Taxonomy" id="3156397"/>
    <lineage>
        <taxon>Bacteria</taxon>
        <taxon>Bacillati</taxon>
        <taxon>Actinomycetota</taxon>
        <taxon>Actinomycetes</taxon>
        <taxon>Kitasatosporales</taxon>
        <taxon>Streptomycetaceae</taxon>
        <taxon>Kitasatospora</taxon>
    </lineage>
</organism>
<feature type="transmembrane region" description="Helical" evidence="6">
    <location>
        <begin position="75"/>
        <end position="95"/>
    </location>
</feature>
<evidence type="ECO:0000256" key="4">
    <source>
        <dbReference type="ARBA" id="ARBA00022989"/>
    </source>
</evidence>
<dbReference type="EMBL" id="CP159872">
    <property type="protein sequence ID" value="XCM83212.1"/>
    <property type="molecule type" value="Genomic_DNA"/>
</dbReference>
<accession>A0AAU8K6Z9</accession>
<dbReference type="GO" id="GO:0022857">
    <property type="term" value="F:transmembrane transporter activity"/>
    <property type="evidence" value="ECO:0007669"/>
    <property type="project" value="InterPro"/>
</dbReference>
<feature type="transmembrane region" description="Helical" evidence="6">
    <location>
        <begin position="166"/>
        <end position="185"/>
    </location>
</feature>
<dbReference type="Pfam" id="PF07690">
    <property type="entry name" value="MFS_1"/>
    <property type="match status" value="1"/>
</dbReference>
<dbReference type="PANTHER" id="PTHR23513:SF11">
    <property type="entry name" value="STAPHYLOFERRIN A TRANSPORTER"/>
    <property type="match status" value="1"/>
</dbReference>
<dbReference type="SUPFAM" id="SSF103473">
    <property type="entry name" value="MFS general substrate transporter"/>
    <property type="match status" value="1"/>
</dbReference>
<dbReference type="InterPro" id="IPR036259">
    <property type="entry name" value="MFS_trans_sf"/>
</dbReference>
<feature type="transmembrane region" description="Helical" evidence="6">
    <location>
        <begin position="44"/>
        <end position="66"/>
    </location>
</feature>
<sequence length="415" mass="40094">MKKRCSTGVAGYLAGAVAARTGDEMSGPALMLAGLAATGSTGEASALLAGLTVAAAAGGPVLGAVLDRAARPGRLLAAALLLYAAGLAVVLGGLGRLPVAALVPVAVLAGLVGPALSGGWTSQLPRVAPEDGLARANALDSTSFSAAALLGPALAGVVAQGFGAPAAVVTAAVLVALAVPAAWRLPAARRPVARTPALRRPVLRRPVLRSSAGRSLVGDLAAGTRAIARTPALAGATLVSVGCCAAQGMLAVCVPLLGEQALGGAGRGAVLLSVAAVSALAVNALLARFPGRIAPDVIVRAAAPVQAAALLLAATGRPAVLLAAALLLGLGEGPQLTALFAVRHREAPEHLRGQVFTTGASLKISGFALGAAAAGPVAARSVTAALLLAAAVAALATLAVRTVPRAAPSPAADRS</sequence>